<reference evidence="2 3" key="1">
    <citation type="submission" date="2019-03" db="EMBL/GenBank/DDBJ databases">
        <title>Single cell metagenomics reveals metabolic interactions within the superorganism composed of flagellate Streblomastix strix and complex community of Bacteroidetes bacteria on its surface.</title>
        <authorList>
            <person name="Treitli S.C."/>
            <person name="Kolisko M."/>
            <person name="Husnik F."/>
            <person name="Keeling P."/>
            <person name="Hampl V."/>
        </authorList>
    </citation>
    <scope>NUCLEOTIDE SEQUENCE [LARGE SCALE GENOMIC DNA]</scope>
    <source>
        <strain evidence="2">ST1C</strain>
    </source>
</reference>
<gene>
    <name evidence="2" type="ORF">EZS28_045331</name>
</gene>
<organism evidence="2 3">
    <name type="scientific">Streblomastix strix</name>
    <dbReference type="NCBI Taxonomy" id="222440"/>
    <lineage>
        <taxon>Eukaryota</taxon>
        <taxon>Metamonada</taxon>
        <taxon>Preaxostyla</taxon>
        <taxon>Oxymonadida</taxon>
        <taxon>Streblomastigidae</taxon>
        <taxon>Streblomastix</taxon>
    </lineage>
</organism>
<evidence type="ECO:0000313" key="2">
    <source>
        <dbReference type="EMBL" id="KAA6359142.1"/>
    </source>
</evidence>
<evidence type="ECO:0000256" key="1">
    <source>
        <dbReference type="SAM" id="Phobius"/>
    </source>
</evidence>
<proteinExistence type="predicted"/>
<feature type="non-terminal residue" evidence="2">
    <location>
        <position position="222"/>
    </location>
</feature>
<sequence>MCMTQYYPKRHLYLCVINFLYLESQILLQQLIDSNMIISGYYIQRAHPVPFSQHLDSISYVCHLKVFGYQLSIQRSTVQYSPPFSIRFLPFASYQQSASAVGFIVRCPRILFSRCSSTVFAGFMGSPCFLIPTHHYYALPLSLPIGSMMQMSLAILLPALMDCVDRLERRSLPFEHWFRSHYVRDRVLLATCLEILSLSLEILQAIDCSIVAHSQTYMGGQI</sequence>
<evidence type="ECO:0000313" key="3">
    <source>
        <dbReference type="Proteomes" id="UP000324800"/>
    </source>
</evidence>
<dbReference type="Proteomes" id="UP000324800">
    <property type="component" value="Unassembled WGS sequence"/>
</dbReference>
<accession>A0A5J4TMN1</accession>
<comment type="caution">
    <text evidence="2">The sequence shown here is derived from an EMBL/GenBank/DDBJ whole genome shotgun (WGS) entry which is preliminary data.</text>
</comment>
<feature type="transmembrane region" description="Helical" evidence="1">
    <location>
        <begin position="143"/>
        <end position="161"/>
    </location>
</feature>
<name>A0A5J4TMN1_9EUKA</name>
<dbReference type="AlphaFoldDB" id="A0A5J4TMN1"/>
<keyword evidence="1" id="KW-0472">Membrane</keyword>
<protein>
    <submittedName>
        <fullName evidence="2">Uncharacterized protein</fullName>
    </submittedName>
</protein>
<feature type="transmembrane region" description="Helical" evidence="1">
    <location>
        <begin position="117"/>
        <end position="137"/>
    </location>
</feature>
<keyword evidence="1" id="KW-0812">Transmembrane</keyword>
<keyword evidence="1" id="KW-1133">Transmembrane helix</keyword>
<dbReference type="EMBL" id="SNRW01028850">
    <property type="protein sequence ID" value="KAA6359142.1"/>
    <property type="molecule type" value="Genomic_DNA"/>
</dbReference>